<feature type="domain" description="Response regulatory" evidence="2">
    <location>
        <begin position="6"/>
        <end position="122"/>
    </location>
</feature>
<evidence type="ECO:0000313" key="4">
    <source>
        <dbReference type="Proteomes" id="UP000028534"/>
    </source>
</evidence>
<dbReference type="GO" id="GO:0000160">
    <property type="term" value="P:phosphorelay signal transduction system"/>
    <property type="evidence" value="ECO:0007669"/>
    <property type="project" value="InterPro"/>
</dbReference>
<protein>
    <submittedName>
        <fullName evidence="3">Response regulator receiver domain protein (CheY-like)</fullName>
    </submittedName>
</protein>
<accession>A0A084E3J1</accession>
<dbReference type="InterPro" id="IPR001789">
    <property type="entry name" value="Sig_transdc_resp-reg_receiver"/>
</dbReference>
<dbReference type="EMBL" id="JGVR01000064">
    <property type="protein sequence ID" value="KEZ12533.1"/>
    <property type="molecule type" value="Genomic_DNA"/>
</dbReference>
<dbReference type="InterPro" id="IPR011006">
    <property type="entry name" value="CheY-like_superfamily"/>
</dbReference>
<keyword evidence="1" id="KW-0597">Phosphoprotein</keyword>
<evidence type="ECO:0000313" key="3">
    <source>
        <dbReference type="EMBL" id="KEZ12533.1"/>
    </source>
</evidence>
<evidence type="ECO:0000256" key="1">
    <source>
        <dbReference type="PROSITE-ProRule" id="PRU00169"/>
    </source>
</evidence>
<dbReference type="AlphaFoldDB" id="A0A084E3J1"/>
<name>A0A084E3J1_SPHYA</name>
<reference evidence="3 4" key="1">
    <citation type="submission" date="2014-03" db="EMBL/GenBank/DDBJ databases">
        <title>Genome sequence of Sphingobium yanoikuyae B1.</title>
        <authorList>
            <person name="Gan H.M."/>
            <person name="Gan H.Y."/>
            <person name="Savka M.A."/>
        </authorList>
    </citation>
    <scope>NUCLEOTIDE SEQUENCE [LARGE SCALE GENOMIC DNA]</scope>
    <source>
        <strain evidence="3 4">B1</strain>
    </source>
</reference>
<dbReference type="PATRIC" id="fig|13690.10.peg.5273"/>
<proteinExistence type="predicted"/>
<gene>
    <name evidence="3" type="ORF">CP98_05100</name>
</gene>
<sequence length="122" mass="12883">MLSGSCVLVVEDDPLIAMVICDNVESVGGTVAGPFSTVGEALTFLTQAKIDAAIVDANLRDRDVTPLALFLMETAIPFIVYSAAGLPPELHAQHPDLPLVMKPGKPLERLFALLRNGATDAL</sequence>
<feature type="modified residue" description="4-aspartylphosphate" evidence="1">
    <location>
        <position position="56"/>
    </location>
</feature>
<organism evidence="3 4">
    <name type="scientific">Sphingobium yanoikuyae</name>
    <name type="common">Sphingomonas yanoikuyae</name>
    <dbReference type="NCBI Taxonomy" id="13690"/>
    <lineage>
        <taxon>Bacteria</taxon>
        <taxon>Pseudomonadati</taxon>
        <taxon>Pseudomonadota</taxon>
        <taxon>Alphaproteobacteria</taxon>
        <taxon>Sphingomonadales</taxon>
        <taxon>Sphingomonadaceae</taxon>
        <taxon>Sphingobium</taxon>
    </lineage>
</organism>
<dbReference type="eggNOG" id="COG0784">
    <property type="taxonomic scope" value="Bacteria"/>
</dbReference>
<evidence type="ECO:0000259" key="2">
    <source>
        <dbReference type="PROSITE" id="PS50110"/>
    </source>
</evidence>
<comment type="caution">
    <text evidence="3">The sequence shown here is derived from an EMBL/GenBank/DDBJ whole genome shotgun (WGS) entry which is preliminary data.</text>
</comment>
<dbReference type="SUPFAM" id="SSF52172">
    <property type="entry name" value="CheY-like"/>
    <property type="match status" value="1"/>
</dbReference>
<dbReference type="Gene3D" id="3.40.50.2300">
    <property type="match status" value="1"/>
</dbReference>
<dbReference type="PROSITE" id="PS50110">
    <property type="entry name" value="RESPONSE_REGULATORY"/>
    <property type="match status" value="1"/>
</dbReference>
<dbReference type="Proteomes" id="UP000028534">
    <property type="component" value="Unassembled WGS sequence"/>
</dbReference>